<reference evidence="3 4" key="1">
    <citation type="submission" date="2020-12" db="EMBL/GenBank/DDBJ databases">
        <title>WGS of Thermoactinomyces spp.</title>
        <authorList>
            <person name="Cheng K."/>
        </authorList>
    </citation>
    <scope>NUCLEOTIDE SEQUENCE [LARGE SCALE GENOMIC DNA]</scope>
    <source>
        <strain evidence="4">CICC 10671\DSM 43846</strain>
    </source>
</reference>
<dbReference type="PROSITE" id="PS51257">
    <property type="entry name" value="PROKAR_LIPOPROTEIN"/>
    <property type="match status" value="1"/>
</dbReference>
<evidence type="ECO:0000313" key="3">
    <source>
        <dbReference type="EMBL" id="MBH8594870.1"/>
    </source>
</evidence>
<evidence type="ECO:0000256" key="1">
    <source>
        <dbReference type="SAM" id="MobiDB-lite"/>
    </source>
</evidence>
<keyword evidence="2" id="KW-0732">Signal</keyword>
<organism evidence="3 4">
    <name type="scientific">Thermoactinomyces intermedius</name>
    <dbReference type="NCBI Taxonomy" id="2024"/>
    <lineage>
        <taxon>Bacteria</taxon>
        <taxon>Bacillati</taxon>
        <taxon>Bacillota</taxon>
        <taxon>Bacilli</taxon>
        <taxon>Bacillales</taxon>
        <taxon>Thermoactinomycetaceae</taxon>
        <taxon>Thermoactinomyces</taxon>
    </lineage>
</organism>
<comment type="caution">
    <text evidence="3">The sequence shown here is derived from an EMBL/GenBank/DDBJ whole genome shotgun (WGS) entry which is preliminary data.</text>
</comment>
<accession>A0A8I1DEQ3</accession>
<dbReference type="RefSeq" id="WP_181732524.1">
    <property type="nucleotide sequence ID" value="NZ_JACEIR010000008.1"/>
</dbReference>
<name>A0A8I1DEQ3_THEIN</name>
<keyword evidence="4" id="KW-1185">Reference proteome</keyword>
<feature type="region of interest" description="Disordered" evidence="1">
    <location>
        <begin position="384"/>
        <end position="407"/>
    </location>
</feature>
<dbReference type="Proteomes" id="UP000633619">
    <property type="component" value="Unassembled WGS sequence"/>
</dbReference>
<gene>
    <name evidence="3" type="ORF">I8U20_05945</name>
</gene>
<dbReference type="EMBL" id="JAECVW010000002">
    <property type="protein sequence ID" value="MBH8594870.1"/>
    <property type="molecule type" value="Genomic_DNA"/>
</dbReference>
<proteinExistence type="predicted"/>
<dbReference type="AlphaFoldDB" id="A0A8I1DEQ3"/>
<evidence type="ECO:0000256" key="2">
    <source>
        <dbReference type="SAM" id="SignalP"/>
    </source>
</evidence>
<evidence type="ECO:0000313" key="4">
    <source>
        <dbReference type="Proteomes" id="UP000633619"/>
    </source>
</evidence>
<feature type="signal peptide" evidence="2">
    <location>
        <begin position="1"/>
        <end position="24"/>
    </location>
</feature>
<feature type="chain" id="PRO_5039664781" evidence="2">
    <location>
        <begin position="25"/>
        <end position="407"/>
    </location>
</feature>
<sequence>MRRRRMVWMAVLAVAMLVAGCGYQGQKPDRTEGMEPSILQTKNVTRVNEDDPVKAAVLVSRMIWPATDAENRPGTVLIAEAGKTKLNLPSVTLVHHPNNGPLLYAKKDQIPQATLDEIKRLQPAGSPMNQGTQVILIGSFDPEAKKQITDQGYKADVIHGEDPAEMARQLDVYYAKVNGGKYPLNVIVSSVDRLDYTLPAAGWIAHMPEPLLYVSKDAVPEATRQALQQRKGQAKIYLLGPEQVISPKVEKELQSYGEVVRIAGDVPEENAIAFAKFKDEKTGFGWGVTEPGHGLTFVKSGSLDTAIASASFAHLGKHAPMLVLEGNDLSAALQQYLTSLQPKYEKEPTEGPYNHAYLIGSEKSVPFAVQGKIDRLLEIVPENGGSGHDGHMPMPENTGHGEHMGHH</sequence>
<protein>
    <submittedName>
        <fullName evidence="3">Cell wall-binding repeat-containing protein</fullName>
    </submittedName>
</protein>